<dbReference type="AlphaFoldDB" id="A0A1G9H5I6"/>
<dbReference type="InterPro" id="IPR022584">
    <property type="entry name" value="DUF2937"/>
</dbReference>
<keyword evidence="1" id="KW-1133">Transmembrane helix</keyword>
<dbReference type="Proteomes" id="UP000199555">
    <property type="component" value="Unassembled WGS sequence"/>
</dbReference>
<dbReference type="STRING" id="525640.SAMN04487971_10638"/>
<keyword evidence="1" id="KW-0472">Membrane</keyword>
<sequence length="162" mass="17640">MTGLLRLILALGCAVALSQFPAFSDQYVQRLGGQADALRQVAAEFDASADRAGLTRQAALDQLAGTRFLDSHGQDMGRVFTRLSRIETDLELLRAASALERIALPHRMRDSETLAATWGDFRSAVPLTASGFWATGIGFLLGWMIGGLLGRLFRRGEQDSWA</sequence>
<proteinExistence type="predicted"/>
<dbReference type="RefSeq" id="WP_090754542.1">
    <property type="nucleotide sequence ID" value="NZ_FNGE01000006.1"/>
</dbReference>
<reference evidence="4" key="1">
    <citation type="submission" date="2016-10" db="EMBL/GenBank/DDBJ databases">
        <authorList>
            <person name="Varghese N."/>
            <person name="Submissions S."/>
        </authorList>
    </citation>
    <scope>NUCLEOTIDE SEQUENCE [LARGE SCALE GENOMIC DNA]</scope>
    <source>
        <strain evidence="4">CGMCC 1.7655</strain>
    </source>
</reference>
<feature type="transmembrane region" description="Helical" evidence="1">
    <location>
        <begin position="132"/>
        <end position="153"/>
    </location>
</feature>
<keyword evidence="1" id="KW-0812">Transmembrane</keyword>
<gene>
    <name evidence="3" type="ORF">SAMN04487971_10638</name>
</gene>
<evidence type="ECO:0000256" key="2">
    <source>
        <dbReference type="SAM" id="SignalP"/>
    </source>
</evidence>
<evidence type="ECO:0008006" key="5">
    <source>
        <dbReference type="Google" id="ProtNLM"/>
    </source>
</evidence>
<dbReference type="OrthoDB" id="193051at2"/>
<dbReference type="EMBL" id="FNGE01000006">
    <property type="protein sequence ID" value="SDL08236.1"/>
    <property type="molecule type" value="Genomic_DNA"/>
</dbReference>
<feature type="chain" id="PRO_5011546501" description="DUF2937 family protein" evidence="2">
    <location>
        <begin position="25"/>
        <end position="162"/>
    </location>
</feature>
<accession>A0A1G9H5I6</accession>
<evidence type="ECO:0000256" key="1">
    <source>
        <dbReference type="SAM" id="Phobius"/>
    </source>
</evidence>
<organism evidence="3 4">
    <name type="scientific">Paracoccus chinensis</name>
    <dbReference type="NCBI Taxonomy" id="525640"/>
    <lineage>
        <taxon>Bacteria</taxon>
        <taxon>Pseudomonadati</taxon>
        <taxon>Pseudomonadota</taxon>
        <taxon>Alphaproteobacteria</taxon>
        <taxon>Rhodobacterales</taxon>
        <taxon>Paracoccaceae</taxon>
        <taxon>Paracoccus</taxon>
    </lineage>
</organism>
<keyword evidence="2" id="KW-0732">Signal</keyword>
<evidence type="ECO:0000313" key="4">
    <source>
        <dbReference type="Proteomes" id="UP000199555"/>
    </source>
</evidence>
<protein>
    <recommendedName>
        <fullName evidence="5">DUF2937 family protein</fullName>
    </recommendedName>
</protein>
<feature type="signal peptide" evidence="2">
    <location>
        <begin position="1"/>
        <end position="24"/>
    </location>
</feature>
<evidence type="ECO:0000313" key="3">
    <source>
        <dbReference type="EMBL" id="SDL08236.1"/>
    </source>
</evidence>
<name>A0A1G9H5I6_9RHOB</name>
<dbReference type="Pfam" id="PF11157">
    <property type="entry name" value="DUF2937"/>
    <property type="match status" value="1"/>
</dbReference>
<keyword evidence="4" id="KW-1185">Reference proteome</keyword>